<dbReference type="Gene3D" id="3.30.870.10">
    <property type="entry name" value="Endonuclease Chain A"/>
    <property type="match status" value="1"/>
</dbReference>
<organism evidence="9 10">
    <name type="scientific">Pantoea brenneri</name>
    <dbReference type="NCBI Taxonomy" id="472694"/>
    <lineage>
        <taxon>Bacteria</taxon>
        <taxon>Pseudomonadati</taxon>
        <taxon>Pseudomonadota</taxon>
        <taxon>Gammaproteobacteria</taxon>
        <taxon>Enterobacterales</taxon>
        <taxon>Erwiniaceae</taxon>
        <taxon>Pantoea</taxon>
    </lineage>
</organism>
<evidence type="ECO:0000256" key="5">
    <source>
        <dbReference type="ARBA" id="ARBA00022963"/>
    </source>
</evidence>
<evidence type="ECO:0000256" key="7">
    <source>
        <dbReference type="SAM" id="SignalP"/>
    </source>
</evidence>
<proteinExistence type="inferred from homology"/>
<evidence type="ECO:0000256" key="4">
    <source>
        <dbReference type="ARBA" id="ARBA00022801"/>
    </source>
</evidence>
<sequence length="178" mass="19193">MKVILVPLLLSSLTLLSPAGHASGAPGVSVGFSPEGSAEALVLGVIDRAQAEIRLAGYSFTSPDVATALVRAKARGVDVRVVLDEKANQNRKSQVAINVLTARDIPVRLNGRYAALHDKFIIADGRTVETGSVNYTRAGARYNSENALVIEGMPELADCYLQHWQSRWDAGTDYRLPY</sequence>
<dbReference type="InterPro" id="IPR051406">
    <property type="entry name" value="PLD_domain"/>
</dbReference>
<comment type="similarity">
    <text evidence="2">Belongs to the phospholipase D family.</text>
</comment>
<dbReference type="PANTHER" id="PTHR43856:SF1">
    <property type="entry name" value="MITOCHONDRIAL CARDIOLIPIN HYDROLASE"/>
    <property type="match status" value="1"/>
</dbReference>
<feature type="signal peptide" evidence="7">
    <location>
        <begin position="1"/>
        <end position="22"/>
    </location>
</feature>
<keyword evidence="5" id="KW-0442">Lipid degradation</keyword>
<evidence type="ECO:0000256" key="2">
    <source>
        <dbReference type="ARBA" id="ARBA00008664"/>
    </source>
</evidence>
<reference evidence="9 10" key="1">
    <citation type="submission" date="2019-10" db="EMBL/GenBank/DDBJ databases">
        <authorList>
            <person name="Karimi E."/>
        </authorList>
    </citation>
    <scope>NUCLEOTIDE SEQUENCE [LARGE SCALE GENOMIC DNA]</scope>
    <source>
        <strain evidence="9">Pantoea sp. 111</strain>
    </source>
</reference>
<evidence type="ECO:0000256" key="1">
    <source>
        <dbReference type="ARBA" id="ARBA00000798"/>
    </source>
</evidence>
<dbReference type="InterPro" id="IPR001736">
    <property type="entry name" value="PLipase_D/transphosphatidylase"/>
</dbReference>
<dbReference type="PANTHER" id="PTHR43856">
    <property type="entry name" value="CARDIOLIPIN HYDROLASE"/>
    <property type="match status" value="1"/>
</dbReference>
<dbReference type="EMBL" id="CABWMH010000034">
    <property type="protein sequence ID" value="VXC38803.1"/>
    <property type="molecule type" value="Genomic_DNA"/>
</dbReference>
<evidence type="ECO:0000313" key="9">
    <source>
        <dbReference type="EMBL" id="VXC38803.1"/>
    </source>
</evidence>
<keyword evidence="4" id="KW-0378">Hydrolase</keyword>
<keyword evidence="6" id="KW-0443">Lipid metabolism</keyword>
<feature type="domain" description="PLD phosphodiesterase" evidence="8">
    <location>
        <begin position="112"/>
        <end position="139"/>
    </location>
</feature>
<evidence type="ECO:0000256" key="3">
    <source>
        <dbReference type="ARBA" id="ARBA00012027"/>
    </source>
</evidence>
<dbReference type="AlphaFoldDB" id="A0AAX3JAF3"/>
<comment type="catalytic activity">
    <reaction evidence="1">
        <text>a 1,2-diacyl-sn-glycero-3-phosphocholine + H2O = a 1,2-diacyl-sn-glycero-3-phosphate + choline + H(+)</text>
        <dbReference type="Rhea" id="RHEA:14445"/>
        <dbReference type="ChEBI" id="CHEBI:15354"/>
        <dbReference type="ChEBI" id="CHEBI:15377"/>
        <dbReference type="ChEBI" id="CHEBI:15378"/>
        <dbReference type="ChEBI" id="CHEBI:57643"/>
        <dbReference type="ChEBI" id="CHEBI:58608"/>
        <dbReference type="EC" id="3.1.4.4"/>
    </reaction>
</comment>
<dbReference type="GO" id="GO:0016042">
    <property type="term" value="P:lipid catabolic process"/>
    <property type="evidence" value="ECO:0007669"/>
    <property type="project" value="UniProtKB-KW"/>
</dbReference>
<dbReference type="RefSeq" id="WP_159222865.1">
    <property type="nucleotide sequence ID" value="NZ_LR733469.1"/>
</dbReference>
<evidence type="ECO:0000313" key="10">
    <source>
        <dbReference type="Proteomes" id="UP000433737"/>
    </source>
</evidence>
<feature type="chain" id="PRO_5043724355" description="phospholipase D" evidence="7">
    <location>
        <begin position="23"/>
        <end position="178"/>
    </location>
</feature>
<evidence type="ECO:0000259" key="8">
    <source>
        <dbReference type="PROSITE" id="PS50035"/>
    </source>
</evidence>
<evidence type="ECO:0000256" key="6">
    <source>
        <dbReference type="ARBA" id="ARBA00023098"/>
    </source>
</evidence>
<dbReference type="PROSITE" id="PS50035">
    <property type="entry name" value="PLD"/>
    <property type="match status" value="1"/>
</dbReference>
<dbReference type="InterPro" id="IPR025202">
    <property type="entry name" value="PLD-like_dom"/>
</dbReference>
<dbReference type="GO" id="GO:0006793">
    <property type="term" value="P:phosphorus metabolic process"/>
    <property type="evidence" value="ECO:0007669"/>
    <property type="project" value="UniProtKB-ARBA"/>
</dbReference>
<dbReference type="Pfam" id="PF13091">
    <property type="entry name" value="PLDc_2"/>
    <property type="match status" value="1"/>
</dbReference>
<dbReference type="SUPFAM" id="SSF56024">
    <property type="entry name" value="Phospholipase D/nuclease"/>
    <property type="match status" value="1"/>
</dbReference>
<gene>
    <name evidence="9" type="ORF">PANT111_40124</name>
</gene>
<dbReference type="GO" id="GO:0004630">
    <property type="term" value="F:phospholipase D activity"/>
    <property type="evidence" value="ECO:0007669"/>
    <property type="project" value="UniProtKB-EC"/>
</dbReference>
<keyword evidence="7" id="KW-0732">Signal</keyword>
<name>A0AAX3JAF3_9GAMM</name>
<protein>
    <recommendedName>
        <fullName evidence="3">phospholipase D</fullName>
        <ecNumber evidence="3">3.1.4.4</ecNumber>
    </recommendedName>
</protein>
<dbReference type="CDD" id="cd09170">
    <property type="entry name" value="PLDc_Nuc"/>
    <property type="match status" value="1"/>
</dbReference>
<dbReference type="Proteomes" id="UP000433737">
    <property type="component" value="Unassembled WGS sequence"/>
</dbReference>
<dbReference type="EC" id="3.1.4.4" evidence="3"/>
<dbReference type="GO" id="GO:0016891">
    <property type="term" value="F:RNA endonuclease activity producing 5'-phosphomonoesters, hydrolytic mechanism"/>
    <property type="evidence" value="ECO:0007669"/>
    <property type="project" value="TreeGrafter"/>
</dbReference>
<comment type="caution">
    <text evidence="9">The sequence shown here is derived from an EMBL/GenBank/DDBJ whole genome shotgun (WGS) entry which is preliminary data.</text>
</comment>
<accession>A0AAX3JAF3</accession>